<keyword evidence="2 10" id="KW-0813">Transport</keyword>
<keyword evidence="7 10" id="KW-0626">Porin</keyword>
<dbReference type="EMBL" id="CP010803">
    <property type="protein sequence ID" value="AJY45937.1"/>
    <property type="molecule type" value="Genomic_DNA"/>
</dbReference>
<protein>
    <recommendedName>
        <fullName evidence="10">Porin</fullName>
    </recommendedName>
</protein>
<dbReference type="RefSeq" id="WP_045680983.1">
    <property type="nucleotide sequence ID" value="NZ_CP010803.1"/>
</dbReference>
<evidence type="ECO:0000313" key="11">
    <source>
        <dbReference type="EMBL" id="AJY45937.1"/>
    </source>
</evidence>
<dbReference type="KEGG" id="mey:TM49_10085"/>
<comment type="function">
    <text evidence="10">Forms passive diffusion pores that allow small molecular weight hydrophilic materials across the outer membrane.</text>
</comment>
<evidence type="ECO:0000256" key="8">
    <source>
        <dbReference type="ARBA" id="ARBA00023136"/>
    </source>
</evidence>
<keyword evidence="9 10" id="KW-0998">Cell outer membrane</keyword>
<keyword evidence="4 10" id="KW-0812">Transmembrane</keyword>
<dbReference type="HOGENOM" id="CLU_044836_1_0_5"/>
<dbReference type="Proteomes" id="UP000032611">
    <property type="component" value="Chromosome"/>
</dbReference>
<dbReference type="GO" id="GO:0009279">
    <property type="term" value="C:cell outer membrane"/>
    <property type="evidence" value="ECO:0007669"/>
    <property type="project" value="UniProtKB-SubCell"/>
</dbReference>
<evidence type="ECO:0000256" key="6">
    <source>
        <dbReference type="ARBA" id="ARBA00023065"/>
    </source>
</evidence>
<dbReference type="GO" id="GO:0015288">
    <property type="term" value="F:porin activity"/>
    <property type="evidence" value="ECO:0007669"/>
    <property type="project" value="UniProtKB-KW"/>
</dbReference>
<evidence type="ECO:0000256" key="3">
    <source>
        <dbReference type="ARBA" id="ARBA00022452"/>
    </source>
</evidence>
<keyword evidence="5 10" id="KW-0732">Signal</keyword>
<evidence type="ECO:0000256" key="10">
    <source>
        <dbReference type="RuleBase" id="RU364005"/>
    </source>
</evidence>
<dbReference type="InterPro" id="IPR003684">
    <property type="entry name" value="Porin_alphabac"/>
</dbReference>
<dbReference type="PATRIC" id="fig|1486262.3.peg.2085"/>
<keyword evidence="3 10" id="KW-1134">Transmembrane beta strand</keyword>
<dbReference type="OrthoDB" id="7801681at2"/>
<sequence>MKTRELLIASASLLAAAGGAKAADPVVVIEPVAANYVEICDAFGSGFFYIPGTETCLSFDGYVRFEVDAGGIQTGGPLDADWTTLTKTVFEVWAKTDTELGTLTSVIAPEIELYSNGSSSITLDDVYLNLGDDVYVRAGYFKSFWDQDLYGELDNIDNTTKYNSIRLGVHVDHFEAALQIDALDPSEAGAGGFPAGSNKLALSGRLGYVVSDSQYLKLDAAYDSYNENYAIRPWAGFGIGPGTFEIAGLYESGFISYAPDFTAANWDDSPIAGTYLKYAVAANYYFNVTDKLVLAPQTQYNVASNDKAFWEAGAVADWEIVDNFHARLNANYAFIDDDWNQQNWFGWFRLERDF</sequence>
<dbReference type="Pfam" id="PF02530">
    <property type="entry name" value="Porin_2"/>
    <property type="match status" value="1"/>
</dbReference>
<evidence type="ECO:0000256" key="1">
    <source>
        <dbReference type="ARBA" id="ARBA00009521"/>
    </source>
</evidence>
<accession>A0A0D5LQA4</accession>
<feature type="signal peptide" evidence="10">
    <location>
        <begin position="1"/>
        <end position="22"/>
    </location>
</feature>
<keyword evidence="8 10" id="KW-0472">Membrane</keyword>
<gene>
    <name evidence="11" type="ORF">TM49_10085</name>
</gene>
<feature type="chain" id="PRO_5009360463" description="Porin" evidence="10">
    <location>
        <begin position="23"/>
        <end position="354"/>
    </location>
</feature>
<reference evidence="11 12" key="1">
    <citation type="journal article" date="2015" name="Genome Announc.">
        <title>Complete genome sequence of Martelella endophytica YC6887, which has antifungal activity associated with a halophyte.</title>
        <authorList>
            <person name="Khan A."/>
            <person name="Khan H."/>
            <person name="Chung E.J."/>
            <person name="Hossain M.T."/>
            <person name="Chung Y.R."/>
        </authorList>
    </citation>
    <scope>NUCLEOTIDE SEQUENCE [LARGE SCALE GENOMIC DNA]</scope>
    <source>
        <strain evidence="11">YC6887</strain>
    </source>
</reference>
<keyword evidence="12" id="KW-1185">Reference proteome</keyword>
<evidence type="ECO:0000256" key="7">
    <source>
        <dbReference type="ARBA" id="ARBA00023114"/>
    </source>
</evidence>
<comment type="subcellular location">
    <subcellularLocation>
        <location evidence="10">Cell outer membrane</location>
        <topology evidence="10">Multi-pass membrane protein</topology>
    </subcellularLocation>
</comment>
<dbReference type="STRING" id="1486262.TM49_10085"/>
<comment type="domain">
    <text evidence="10">Consists of 16-stranded beta-barrel sheets, with large surface-exposed loops, that form a transmembrane pore at the center of each barrel. The pore is partially ocluded by a peptide loop that folds into the pore lumen.</text>
</comment>
<comment type="similarity">
    <text evidence="1 10">Belongs to the alphaproteobacteria porin family.</text>
</comment>
<evidence type="ECO:0000256" key="4">
    <source>
        <dbReference type="ARBA" id="ARBA00022692"/>
    </source>
</evidence>
<dbReference type="GO" id="GO:0006811">
    <property type="term" value="P:monoatomic ion transport"/>
    <property type="evidence" value="ECO:0007669"/>
    <property type="project" value="UniProtKB-KW"/>
</dbReference>
<evidence type="ECO:0000313" key="12">
    <source>
        <dbReference type="Proteomes" id="UP000032611"/>
    </source>
</evidence>
<evidence type="ECO:0000256" key="9">
    <source>
        <dbReference type="ARBA" id="ARBA00023237"/>
    </source>
</evidence>
<dbReference type="GO" id="GO:0046930">
    <property type="term" value="C:pore complex"/>
    <property type="evidence" value="ECO:0007669"/>
    <property type="project" value="UniProtKB-KW"/>
</dbReference>
<proteinExistence type="inferred from homology"/>
<organism evidence="11 12">
    <name type="scientific">Martelella endophytica</name>
    <dbReference type="NCBI Taxonomy" id="1486262"/>
    <lineage>
        <taxon>Bacteria</taxon>
        <taxon>Pseudomonadati</taxon>
        <taxon>Pseudomonadota</taxon>
        <taxon>Alphaproteobacteria</taxon>
        <taxon>Hyphomicrobiales</taxon>
        <taxon>Aurantimonadaceae</taxon>
        <taxon>Martelella</taxon>
    </lineage>
</organism>
<dbReference type="AlphaFoldDB" id="A0A0D5LQA4"/>
<evidence type="ECO:0000256" key="5">
    <source>
        <dbReference type="ARBA" id="ARBA00022729"/>
    </source>
</evidence>
<keyword evidence="6 10" id="KW-0406">Ion transport</keyword>
<evidence type="ECO:0000256" key="2">
    <source>
        <dbReference type="ARBA" id="ARBA00022448"/>
    </source>
</evidence>
<name>A0A0D5LQA4_MAREN</name>